<dbReference type="RefSeq" id="WP_187723295.1">
    <property type="nucleotide sequence ID" value="NZ_CP060783.1"/>
</dbReference>
<dbReference type="InterPro" id="IPR000873">
    <property type="entry name" value="AMP-dep_synth/lig_dom"/>
</dbReference>
<organism evidence="2 3">
    <name type="scientific">Diaphorobacter aerolatus</name>
    <dbReference type="NCBI Taxonomy" id="1288495"/>
    <lineage>
        <taxon>Bacteria</taxon>
        <taxon>Pseudomonadati</taxon>
        <taxon>Pseudomonadota</taxon>
        <taxon>Betaproteobacteria</taxon>
        <taxon>Burkholderiales</taxon>
        <taxon>Comamonadaceae</taxon>
        <taxon>Diaphorobacter</taxon>
    </lineage>
</organism>
<dbReference type="InterPro" id="IPR042099">
    <property type="entry name" value="ANL_N_sf"/>
</dbReference>
<dbReference type="PANTHER" id="PTHR43767">
    <property type="entry name" value="LONG-CHAIN-FATTY-ACID--COA LIGASE"/>
    <property type="match status" value="1"/>
</dbReference>
<name>A0A7H0GH49_9BURK</name>
<evidence type="ECO:0000313" key="2">
    <source>
        <dbReference type="EMBL" id="QNP47615.1"/>
    </source>
</evidence>
<keyword evidence="3" id="KW-1185">Reference proteome</keyword>
<accession>A0A7H0GH49</accession>
<proteinExistence type="predicted"/>
<dbReference type="EMBL" id="CP060783">
    <property type="protein sequence ID" value="QNP47615.1"/>
    <property type="molecule type" value="Genomic_DNA"/>
</dbReference>
<evidence type="ECO:0000259" key="1">
    <source>
        <dbReference type="Pfam" id="PF00501"/>
    </source>
</evidence>
<sequence length="365" mass="39085">MSVHQLLVGAVQKRPNATAVQFQGKAATWAQLLQRVAARATQLKVLGLKPGDRVAVLSANVPECLEAHYAVLWAGMVLVPLNTRLSVAEQVYILGHCDCVHLFFDERNAHLADKLAQQLRALSTSQLTPLSQWEAEADPLKHEAAMPFQPSDHDATAAIFYTGGTTGRPKGVELTHLAILIQAMSAKDHYELDENTVFLHNAPMFHLADFTVSMGTTAGLGAHSFMPEFSPDAVLDRIEDEGASVVVMVPTMISGVLQAATSRRHVFARLKKILYGTAPIQEPLLLQLLSDAPSVGLVQIYGQSEAGGACTALLPDRHVLQGPLAGKIKSAGRCTPAFMLRIVDAEGKVAPTGEVGEIQLAGQAS</sequence>
<dbReference type="AlphaFoldDB" id="A0A7H0GH49"/>
<reference evidence="2 3" key="1">
    <citation type="submission" date="2020-08" db="EMBL/GenBank/DDBJ databases">
        <title>Genome sequence of Diaphorobacter aerolatus KACC 16536T.</title>
        <authorList>
            <person name="Hyun D.-W."/>
            <person name="Bae J.-W."/>
        </authorList>
    </citation>
    <scope>NUCLEOTIDE SEQUENCE [LARGE SCALE GENOMIC DNA]</scope>
    <source>
        <strain evidence="2 3">KACC 16536</strain>
    </source>
</reference>
<dbReference type="Pfam" id="PF00501">
    <property type="entry name" value="AMP-binding"/>
    <property type="match status" value="1"/>
</dbReference>
<dbReference type="Gene3D" id="3.40.50.12780">
    <property type="entry name" value="N-terminal domain of ligase-like"/>
    <property type="match status" value="1"/>
</dbReference>
<gene>
    <name evidence="2" type="ORF">H9K75_15515</name>
</gene>
<dbReference type="PROSITE" id="PS00455">
    <property type="entry name" value="AMP_BINDING"/>
    <property type="match status" value="1"/>
</dbReference>
<dbReference type="KEGG" id="daer:H9K75_15515"/>
<evidence type="ECO:0000313" key="3">
    <source>
        <dbReference type="Proteomes" id="UP000516028"/>
    </source>
</evidence>
<dbReference type="InterPro" id="IPR020845">
    <property type="entry name" value="AMP-binding_CS"/>
</dbReference>
<dbReference type="InterPro" id="IPR050237">
    <property type="entry name" value="ATP-dep_AMP-bd_enzyme"/>
</dbReference>
<dbReference type="PANTHER" id="PTHR43767:SF1">
    <property type="entry name" value="NONRIBOSOMAL PEPTIDE SYNTHASE PES1 (EUROFUNG)-RELATED"/>
    <property type="match status" value="1"/>
</dbReference>
<protein>
    <submittedName>
        <fullName evidence="2">AMP-binding protein</fullName>
    </submittedName>
</protein>
<dbReference type="SUPFAM" id="SSF56801">
    <property type="entry name" value="Acetyl-CoA synthetase-like"/>
    <property type="match status" value="1"/>
</dbReference>
<dbReference type="Proteomes" id="UP000516028">
    <property type="component" value="Chromosome"/>
</dbReference>
<feature type="domain" description="AMP-dependent synthetase/ligase" evidence="1">
    <location>
        <begin position="11"/>
        <end position="363"/>
    </location>
</feature>